<dbReference type="PANTHER" id="PTHR42877">
    <property type="entry name" value="L-ORNITHINE N(5)-MONOOXYGENASE-RELATED"/>
    <property type="match status" value="1"/>
</dbReference>
<dbReference type="STRING" id="1182545.A0A072PW59"/>
<dbReference type="SUPFAM" id="SSF51905">
    <property type="entry name" value="FAD/NAD(P)-binding domain"/>
    <property type="match status" value="1"/>
</dbReference>
<reference evidence="3 4" key="1">
    <citation type="submission" date="2013-03" db="EMBL/GenBank/DDBJ databases">
        <title>The Genome Sequence of Exophiala aquamarina CBS 119918.</title>
        <authorList>
            <consortium name="The Broad Institute Genomics Platform"/>
            <person name="Cuomo C."/>
            <person name="de Hoog S."/>
            <person name="Gorbushina A."/>
            <person name="Walker B."/>
            <person name="Young S.K."/>
            <person name="Zeng Q."/>
            <person name="Gargeya S."/>
            <person name="Fitzgerald M."/>
            <person name="Haas B."/>
            <person name="Abouelleil A."/>
            <person name="Allen A.W."/>
            <person name="Alvarado L."/>
            <person name="Arachchi H.M."/>
            <person name="Berlin A.M."/>
            <person name="Chapman S.B."/>
            <person name="Gainer-Dewar J."/>
            <person name="Goldberg J."/>
            <person name="Griggs A."/>
            <person name="Gujja S."/>
            <person name="Hansen M."/>
            <person name="Howarth C."/>
            <person name="Imamovic A."/>
            <person name="Ireland A."/>
            <person name="Larimer J."/>
            <person name="McCowan C."/>
            <person name="Murphy C."/>
            <person name="Pearson M."/>
            <person name="Poon T.W."/>
            <person name="Priest M."/>
            <person name="Roberts A."/>
            <person name="Saif S."/>
            <person name="Shea T."/>
            <person name="Sisk P."/>
            <person name="Sykes S."/>
            <person name="Wortman J."/>
            <person name="Nusbaum C."/>
            <person name="Birren B."/>
        </authorList>
    </citation>
    <scope>NUCLEOTIDE SEQUENCE [LARGE SCALE GENOMIC DNA]</scope>
    <source>
        <strain evidence="3 4">CBS 119918</strain>
    </source>
</reference>
<dbReference type="EMBL" id="AMGV01000003">
    <property type="protein sequence ID" value="KEF59775.1"/>
    <property type="molecule type" value="Genomic_DNA"/>
</dbReference>
<name>A0A072PW59_9EURO</name>
<comment type="similarity">
    <text evidence="2">Belongs to the FAD-binding monooxygenase family.</text>
</comment>
<dbReference type="OrthoDB" id="74360at2759"/>
<dbReference type="GeneID" id="25279552"/>
<sequence>MHSASWDNDYDLDGKPVAVVGGGSSAAQIIPAIQPKNKKLVPYLRSPIWITTGFGAKYTAPGGVNFQYSKDQKNKFRKNNGNHNQYCRDFEGELNKRFLRVCEPAISAYALTEQADSLSWQRLEKHPRSDRRLSMHLVAQYALGCQRMTPGSDYLPSLRRSNIQVILGSVIGVTEDGVLDAGGWETKVDVIIFPTGFDVI</sequence>
<dbReference type="AlphaFoldDB" id="A0A072PW59"/>
<dbReference type="Gene3D" id="3.50.50.60">
    <property type="entry name" value="FAD/NAD(P)-binding domain"/>
    <property type="match status" value="1"/>
</dbReference>
<dbReference type="InterPro" id="IPR036188">
    <property type="entry name" value="FAD/NAD-bd_sf"/>
</dbReference>
<evidence type="ECO:0000256" key="1">
    <source>
        <dbReference type="ARBA" id="ARBA00001974"/>
    </source>
</evidence>
<evidence type="ECO:0008006" key="5">
    <source>
        <dbReference type="Google" id="ProtNLM"/>
    </source>
</evidence>
<organism evidence="3 4">
    <name type="scientific">Exophiala aquamarina CBS 119918</name>
    <dbReference type="NCBI Taxonomy" id="1182545"/>
    <lineage>
        <taxon>Eukaryota</taxon>
        <taxon>Fungi</taxon>
        <taxon>Dikarya</taxon>
        <taxon>Ascomycota</taxon>
        <taxon>Pezizomycotina</taxon>
        <taxon>Eurotiomycetes</taxon>
        <taxon>Chaetothyriomycetidae</taxon>
        <taxon>Chaetothyriales</taxon>
        <taxon>Herpotrichiellaceae</taxon>
        <taxon>Exophiala</taxon>
    </lineage>
</organism>
<evidence type="ECO:0000313" key="4">
    <source>
        <dbReference type="Proteomes" id="UP000027920"/>
    </source>
</evidence>
<accession>A0A072PW59</accession>
<evidence type="ECO:0000313" key="3">
    <source>
        <dbReference type="EMBL" id="KEF59775.1"/>
    </source>
</evidence>
<keyword evidence="4" id="KW-1185">Reference proteome</keyword>
<dbReference type="InterPro" id="IPR051209">
    <property type="entry name" value="FAD-bind_Monooxygenase_sf"/>
</dbReference>
<comment type="cofactor">
    <cofactor evidence="1">
        <name>FAD</name>
        <dbReference type="ChEBI" id="CHEBI:57692"/>
    </cofactor>
</comment>
<dbReference type="RefSeq" id="XP_013262365.1">
    <property type="nucleotide sequence ID" value="XM_013406911.1"/>
</dbReference>
<dbReference type="HOGENOM" id="CLU_1366258_0_0_1"/>
<dbReference type="VEuPathDB" id="FungiDB:A1O9_04623"/>
<proteinExistence type="inferred from homology"/>
<protein>
    <recommendedName>
        <fullName evidence="5">L-ornithine N(5)-oxygenase</fullName>
    </recommendedName>
</protein>
<gene>
    <name evidence="3" type="ORF">A1O9_04623</name>
</gene>
<dbReference type="PANTHER" id="PTHR42877:SF7">
    <property type="entry name" value="FLAVIN-BINDING MONOOXYGENASE-RELATED"/>
    <property type="match status" value="1"/>
</dbReference>
<comment type="caution">
    <text evidence="3">The sequence shown here is derived from an EMBL/GenBank/DDBJ whole genome shotgun (WGS) entry which is preliminary data.</text>
</comment>
<evidence type="ECO:0000256" key="2">
    <source>
        <dbReference type="ARBA" id="ARBA00010139"/>
    </source>
</evidence>
<dbReference type="Proteomes" id="UP000027920">
    <property type="component" value="Unassembled WGS sequence"/>
</dbReference>